<proteinExistence type="predicted"/>
<dbReference type="GO" id="GO:0005886">
    <property type="term" value="C:plasma membrane"/>
    <property type="evidence" value="ECO:0007669"/>
    <property type="project" value="TreeGrafter"/>
</dbReference>
<dbReference type="PANTHER" id="PTHR32063">
    <property type="match status" value="1"/>
</dbReference>
<evidence type="ECO:0000313" key="3">
    <source>
        <dbReference type="Proteomes" id="UP000011885"/>
    </source>
</evidence>
<dbReference type="SUPFAM" id="SSF82714">
    <property type="entry name" value="Multidrug efflux transporter AcrB TolC docking domain, DN and DC subdomains"/>
    <property type="match status" value="2"/>
</dbReference>
<feature type="transmembrane region" description="Helical" evidence="1">
    <location>
        <begin position="532"/>
        <end position="552"/>
    </location>
</feature>
<gene>
    <name evidence="2" type="ORF">RSSM_05971</name>
</gene>
<dbReference type="InterPro" id="IPR001036">
    <property type="entry name" value="Acrflvin-R"/>
</dbReference>
<organism evidence="2 3">
    <name type="scientific">Rhodopirellula sallentina SM41</name>
    <dbReference type="NCBI Taxonomy" id="1263870"/>
    <lineage>
        <taxon>Bacteria</taxon>
        <taxon>Pseudomonadati</taxon>
        <taxon>Planctomycetota</taxon>
        <taxon>Planctomycetia</taxon>
        <taxon>Pirellulales</taxon>
        <taxon>Pirellulaceae</taxon>
        <taxon>Rhodopirellula</taxon>
    </lineage>
</organism>
<keyword evidence="3" id="KW-1185">Reference proteome</keyword>
<evidence type="ECO:0000256" key="1">
    <source>
        <dbReference type="SAM" id="Phobius"/>
    </source>
</evidence>
<reference evidence="2 3" key="1">
    <citation type="journal article" date="2013" name="Mar. Genomics">
        <title>Expression of sulfatases in Rhodopirellula baltica and the diversity of sulfatases in the genus Rhodopirellula.</title>
        <authorList>
            <person name="Wegner C.E."/>
            <person name="Richter-Heitmann T."/>
            <person name="Klindworth A."/>
            <person name="Klockow C."/>
            <person name="Richter M."/>
            <person name="Achstetter T."/>
            <person name="Glockner F.O."/>
            <person name="Harder J."/>
        </authorList>
    </citation>
    <scope>NUCLEOTIDE SEQUENCE [LARGE SCALE GENOMIC DNA]</scope>
    <source>
        <strain evidence="2 3">SM41</strain>
    </source>
</reference>
<accession>M5TTU9</accession>
<feature type="transmembrane region" description="Helical" evidence="1">
    <location>
        <begin position="342"/>
        <end position="361"/>
    </location>
</feature>
<dbReference type="Gene3D" id="3.30.2090.10">
    <property type="entry name" value="Multidrug efflux transporter AcrB TolC docking domain, DN and DC subdomains"/>
    <property type="match status" value="2"/>
</dbReference>
<dbReference type="GO" id="GO:0042910">
    <property type="term" value="F:xenobiotic transmembrane transporter activity"/>
    <property type="evidence" value="ECO:0007669"/>
    <property type="project" value="TreeGrafter"/>
</dbReference>
<dbReference type="Gene3D" id="3.30.70.1320">
    <property type="entry name" value="Multidrug efflux transporter AcrB pore domain like"/>
    <property type="match status" value="1"/>
</dbReference>
<dbReference type="PANTHER" id="PTHR32063:SF18">
    <property type="entry name" value="CATION EFFLUX SYSTEM PROTEIN"/>
    <property type="match status" value="1"/>
</dbReference>
<feature type="transmembrane region" description="Helical" evidence="1">
    <location>
        <begin position="472"/>
        <end position="494"/>
    </location>
</feature>
<dbReference type="Pfam" id="PF00873">
    <property type="entry name" value="ACR_tran"/>
    <property type="match status" value="1"/>
</dbReference>
<protein>
    <submittedName>
        <fullName evidence="2">Transporter AcrB/D/F family protein</fullName>
    </submittedName>
</protein>
<keyword evidence="1" id="KW-1133">Transmembrane helix</keyword>
<dbReference type="Gene3D" id="1.20.1640.10">
    <property type="entry name" value="Multidrug efflux transporter AcrB transmembrane domain"/>
    <property type="match status" value="2"/>
</dbReference>
<keyword evidence="1" id="KW-0812">Transmembrane</keyword>
<feature type="transmembrane region" description="Helical" evidence="1">
    <location>
        <begin position="442"/>
        <end position="460"/>
    </location>
</feature>
<dbReference type="Gene3D" id="3.30.70.1430">
    <property type="entry name" value="Multidrug efflux transporter AcrB pore domain"/>
    <property type="match status" value="2"/>
</dbReference>
<keyword evidence="1" id="KW-0472">Membrane</keyword>
<dbReference type="InterPro" id="IPR027463">
    <property type="entry name" value="AcrB_DN_DC_subdom"/>
</dbReference>
<feature type="transmembrane region" description="Helical" evidence="1">
    <location>
        <begin position="894"/>
        <end position="913"/>
    </location>
</feature>
<feature type="transmembrane region" description="Helical" evidence="1">
    <location>
        <begin position="396"/>
        <end position="421"/>
    </location>
</feature>
<feature type="transmembrane region" description="Helical" evidence="1">
    <location>
        <begin position="867"/>
        <end position="887"/>
    </location>
</feature>
<name>M5TTU9_9BACT</name>
<feature type="transmembrane region" description="Helical" evidence="1">
    <location>
        <begin position="919"/>
        <end position="941"/>
    </location>
</feature>
<evidence type="ECO:0000313" key="2">
    <source>
        <dbReference type="EMBL" id="EMI52585.1"/>
    </source>
</evidence>
<feature type="transmembrane region" description="Helical" evidence="1">
    <location>
        <begin position="368"/>
        <end position="390"/>
    </location>
</feature>
<dbReference type="Gene3D" id="3.30.70.1440">
    <property type="entry name" value="Multidrug efflux transporter AcrB pore domain"/>
    <property type="match status" value="1"/>
</dbReference>
<comment type="caution">
    <text evidence="2">The sequence shown here is derived from an EMBL/GenBank/DDBJ whole genome shotgun (WGS) entry which is preliminary data.</text>
</comment>
<dbReference type="Proteomes" id="UP000011885">
    <property type="component" value="Unassembled WGS sequence"/>
</dbReference>
<dbReference type="PRINTS" id="PR00702">
    <property type="entry name" value="ACRIFLAVINRP"/>
</dbReference>
<dbReference type="AlphaFoldDB" id="M5TTU9"/>
<feature type="transmembrane region" description="Helical" evidence="1">
    <location>
        <begin position="20"/>
        <end position="37"/>
    </location>
</feature>
<dbReference type="EMBL" id="ANOH01000416">
    <property type="protein sequence ID" value="EMI52585.1"/>
    <property type="molecule type" value="Genomic_DNA"/>
</dbReference>
<dbReference type="SUPFAM" id="SSF82693">
    <property type="entry name" value="Multidrug efflux transporter AcrB pore domain, PN1, PN2, PC1 and PC2 subdomains"/>
    <property type="match status" value="2"/>
</dbReference>
<sequence>MDGKQMNLAELSIEKRAITYFGIALIILGGVFCYFQLGQLEDPEFSVKTAAITTTYPGASAEQVELEVTDQLETKLQEMAELKNIYSNSRPGLSIIKVDIKSNYWSERLPQVWDVLRKKVADVEPTLPPGAGKPKIGDDFGYVFGFLLAVSSDGYSYAELEKYVKDMRKELSVVKGVARVDFWGVQEKRIYLDVSSARLVQLNLTPAQLIDTLQSQNMVVDAGQVDYQTQRLRVSPTGAFQTPEDIGDVAITSVVNGKEEIIRIRDLAAVNVGYVDPPSHMLRHNGREAIALALAPAAGENVVEVGKRIDARIHELLADLPVGINVERISWQSDQVSESIRAFMVSLIEAVAIVLALLALTMGVRPGIIIGISGLVFPILGTFIVMSIIGIDLHRISLGALIIAMGMMVDNAIVVTDGIMVRIARGMDRKQAAIEAASGPSIPLLCATVVACMAFFPIFASTYDTGEYAGSLFTVVAISLLLSWLFCQTVAPILCMAMLPGPKQGEAETDPYQGTLYRSFRNLLSWTIRHRILFLACMVGLLLMSVAGFKWVPKLYFPDSSRLQVMIDYWAPEGTRIQQTSENLQRIEEFVKNHDATASQSAFIGKGPPRFYLPVSAEDPYTSYAQIIVNTKSLDGVNRLVADTDAWVKENVPEAMVRVRKYAVGAFDDWKIEARFSGPANADPDTLRRLAEEGAAILRETPLAKEVRVNWRERVQSLSPQYNQERARWAGVSRDDVARVMKRASDGIVVGQYREGDDLIPIVARNVESERQVAASTLDELQVTAKLSTNAIPVSQVIDGVEIPWEDPIIWRWDRRRAATVQCSPNNATAPTLRNAVLEKFEAIELPPGYRLDWDGEYWSAKQSQEALAPGIVPAVVVMLFILVALFNGFRPMLLCIGVIPFVMIGITGGLLLTQTPFGFIALLGAMSLSGMMIKNVVVLLDEVNVNLAKGATPYHAIVEAAVSRLSPVVNAAGTTVLGVLPMLQDVFWVALAVTIFFGLIVGTLLTMVMVPTLYALLYRVPAE</sequence>
<feature type="transmembrane region" description="Helical" evidence="1">
    <location>
        <begin position="987"/>
        <end position="1018"/>
    </location>
</feature>
<dbReference type="PATRIC" id="fig|1263870.3.peg.6327"/>
<dbReference type="SUPFAM" id="SSF82866">
    <property type="entry name" value="Multidrug efflux transporter AcrB transmembrane domain"/>
    <property type="match status" value="2"/>
</dbReference>